<dbReference type="AlphaFoldDB" id="A0A3V2M2V5"/>
<dbReference type="InterPro" id="IPR036388">
    <property type="entry name" value="WH-like_DNA-bd_sf"/>
</dbReference>
<evidence type="ECO:0000313" key="4">
    <source>
        <dbReference type="EMBL" id="ECQ8949283.1"/>
    </source>
</evidence>
<keyword evidence="2" id="KW-0804">Transcription</keyword>
<dbReference type="GO" id="GO:0006355">
    <property type="term" value="P:regulation of DNA-templated transcription"/>
    <property type="evidence" value="ECO:0007669"/>
    <property type="project" value="InterPro"/>
</dbReference>
<evidence type="ECO:0000313" key="8">
    <source>
        <dbReference type="EMBL" id="HAD2720286.1"/>
    </source>
</evidence>
<dbReference type="EMBL" id="DAAMIT010000027">
    <property type="protein sequence ID" value="HAC6849093.1"/>
    <property type="molecule type" value="Genomic_DNA"/>
</dbReference>
<dbReference type="EMBL" id="AAKXRH010000020">
    <property type="protein sequence ID" value="ECW8127274.1"/>
    <property type="molecule type" value="Genomic_DNA"/>
</dbReference>
<protein>
    <submittedName>
        <fullName evidence="3 4">Regulator</fullName>
    </submittedName>
</protein>
<dbReference type="EMBL" id="AAJCZV010000024">
    <property type="protein sequence ID" value="ECK7405346.1"/>
    <property type="molecule type" value="Genomic_DNA"/>
</dbReference>
<dbReference type="Gene3D" id="1.10.10.10">
    <property type="entry name" value="Winged helix-like DNA-binding domain superfamily/Winged helix DNA-binding domain"/>
    <property type="match status" value="1"/>
</dbReference>
<evidence type="ECO:0000313" key="5">
    <source>
        <dbReference type="EMBL" id="ECW8127274.1"/>
    </source>
</evidence>
<comment type="caution">
    <text evidence="4">The sequence shown here is derived from an EMBL/GenBank/DDBJ whole genome shotgun (WGS) entry which is preliminary data.</text>
</comment>
<dbReference type="InterPro" id="IPR006793">
    <property type="entry name" value="FaeA"/>
</dbReference>
<evidence type="ECO:0000313" key="7">
    <source>
        <dbReference type="EMBL" id="HAD2127121.1"/>
    </source>
</evidence>
<accession>A0A3V2M2V5</accession>
<dbReference type="EMBL" id="AAKDKZ010000024">
    <property type="protein sequence ID" value="ECQ8949283.1"/>
    <property type="molecule type" value="Genomic_DNA"/>
</dbReference>
<reference evidence="6" key="1">
    <citation type="journal article" date="2018" name="Genome Biol.">
        <title>SKESA: strategic k-mer extension for scrupulous assemblies.</title>
        <authorList>
            <person name="Souvorov A."/>
            <person name="Agarwala R."/>
            <person name="Lipman D.J."/>
        </authorList>
    </citation>
    <scope>NUCLEOTIDE SEQUENCE</scope>
    <source>
        <strain evidence="6">11-0211</strain>
        <strain evidence="7">Salmonella enterica subsp. enterica</strain>
    </source>
</reference>
<sequence length="52" mass="5738">MSESIITHIISIIRERQSAHDGAPVKTRDIADAAGLSIYQVRSYLEQLRAVG</sequence>
<dbReference type="EMBL" id="DAAOEO010000179">
    <property type="protein sequence ID" value="HAD2720286.1"/>
    <property type="molecule type" value="Genomic_DNA"/>
</dbReference>
<reference evidence="7" key="2">
    <citation type="submission" date="2019-01" db="EMBL/GenBank/DDBJ databases">
        <authorList>
            <consortium name="NCBI Pathogen Detection Project"/>
        </authorList>
    </citation>
    <scope>NUCLEOTIDE SEQUENCE</scope>
    <source>
        <strain evidence="6">11-0211</strain>
        <strain evidence="7">Salmonella enterica subsp. enterica</strain>
    </source>
</reference>
<name>A0A3V2M2V5_SALET</name>
<dbReference type="Pfam" id="PF04703">
    <property type="entry name" value="FaeA"/>
    <property type="match status" value="1"/>
</dbReference>
<organism evidence="4">
    <name type="scientific">Salmonella enterica I</name>
    <dbReference type="NCBI Taxonomy" id="59201"/>
    <lineage>
        <taxon>Bacteria</taxon>
        <taxon>Pseudomonadati</taxon>
        <taxon>Pseudomonadota</taxon>
        <taxon>Gammaproteobacteria</taxon>
        <taxon>Enterobacterales</taxon>
        <taxon>Enterobacteriaceae</taxon>
        <taxon>Salmonella</taxon>
    </lineage>
</organism>
<evidence type="ECO:0000313" key="6">
    <source>
        <dbReference type="EMBL" id="HAC6849093.1"/>
    </source>
</evidence>
<dbReference type="EMBL" id="DAANZW010000019">
    <property type="protein sequence ID" value="HAD2127121.1"/>
    <property type="molecule type" value="Genomic_DNA"/>
</dbReference>
<reference evidence="4" key="3">
    <citation type="submission" date="2019-08" db="EMBL/GenBank/DDBJ databases">
        <authorList>
            <person name="Ashton P.M."/>
            <person name="Dallman T."/>
            <person name="Nair S."/>
            <person name="De Pinna E."/>
            <person name="Peters T."/>
            <person name="Grant K."/>
        </authorList>
    </citation>
    <scope>NUCLEOTIDE SEQUENCE</scope>
    <source>
        <strain evidence="3">780183</strain>
        <strain evidence="4">795045</strain>
        <strain evidence="5">804358</strain>
    </source>
</reference>
<gene>
    <name evidence="4" type="primary">pefI</name>
    <name evidence="4" type="ORF">F0D14_21425</name>
    <name evidence="5" type="ORF">F3595_21575</name>
    <name evidence="3" type="ORF">FRN02_20155</name>
    <name evidence="6" type="ORF">G0D80_21885</name>
    <name evidence="7" type="ORF">G1E64_23005</name>
    <name evidence="8" type="ORF">G1H61_20680</name>
</gene>
<evidence type="ECO:0000313" key="3">
    <source>
        <dbReference type="EMBL" id="ECK7405346.1"/>
    </source>
</evidence>
<evidence type="ECO:0000256" key="2">
    <source>
        <dbReference type="ARBA" id="ARBA00023163"/>
    </source>
</evidence>
<keyword evidence="1" id="KW-0805">Transcription regulation</keyword>
<evidence type="ECO:0000256" key="1">
    <source>
        <dbReference type="ARBA" id="ARBA00023015"/>
    </source>
</evidence>
<feature type="non-terminal residue" evidence="4">
    <location>
        <position position="52"/>
    </location>
</feature>
<proteinExistence type="predicted"/>